<dbReference type="Proteomes" id="UP000677244">
    <property type="component" value="Unassembled WGS sequence"/>
</dbReference>
<sequence length="208" mass="22717">MDDLLIKYILEEASPEEREAVEQWLAKDNANRAHFEKLQTVWQMAAEPQFPSGTRTADALQRLKQTIQSRQTIPVKHMWTRVGTAAAVVVGIVGVVLGAYVVVIKPKPPVKKTPPVVLPDTMRTVVLPIDTVPTGVTDTVPVITPRKKKKAAPAAPALPARPKKKAVQPVPAVDTMPVKKKSRVQPPQQVNPVRKKKVAPAAKEPPIS</sequence>
<accession>A0ABS3Z5J1</accession>
<evidence type="ECO:0008006" key="5">
    <source>
        <dbReference type="Google" id="ProtNLM"/>
    </source>
</evidence>
<name>A0ABS3Z5J1_9BACT</name>
<evidence type="ECO:0000256" key="1">
    <source>
        <dbReference type="SAM" id="MobiDB-lite"/>
    </source>
</evidence>
<feature type="transmembrane region" description="Helical" evidence="2">
    <location>
        <begin position="82"/>
        <end position="103"/>
    </location>
</feature>
<keyword evidence="4" id="KW-1185">Reference proteome</keyword>
<protein>
    <recommendedName>
        <fullName evidence="5">Anti-sigma factor</fullName>
    </recommendedName>
</protein>
<evidence type="ECO:0000256" key="2">
    <source>
        <dbReference type="SAM" id="Phobius"/>
    </source>
</evidence>
<evidence type="ECO:0000313" key="4">
    <source>
        <dbReference type="Proteomes" id="UP000677244"/>
    </source>
</evidence>
<keyword evidence="2" id="KW-0812">Transmembrane</keyword>
<keyword evidence="2" id="KW-0472">Membrane</keyword>
<dbReference type="EMBL" id="JAGHKO010000024">
    <property type="protein sequence ID" value="MBO9205440.1"/>
    <property type="molecule type" value="Genomic_DNA"/>
</dbReference>
<keyword evidence="2" id="KW-1133">Transmembrane helix</keyword>
<organism evidence="3 4">
    <name type="scientific">Niastella soli</name>
    <dbReference type="NCBI Taxonomy" id="2821487"/>
    <lineage>
        <taxon>Bacteria</taxon>
        <taxon>Pseudomonadati</taxon>
        <taxon>Bacteroidota</taxon>
        <taxon>Chitinophagia</taxon>
        <taxon>Chitinophagales</taxon>
        <taxon>Chitinophagaceae</taxon>
        <taxon>Niastella</taxon>
    </lineage>
</organism>
<reference evidence="3 4" key="1">
    <citation type="submission" date="2021-03" db="EMBL/GenBank/DDBJ databases">
        <title>Assistant Professor.</title>
        <authorList>
            <person name="Huq M.A."/>
        </authorList>
    </citation>
    <scope>NUCLEOTIDE SEQUENCE [LARGE SCALE GENOMIC DNA]</scope>
    <source>
        <strain evidence="3 4">MAH-29</strain>
    </source>
</reference>
<feature type="compositionally biased region" description="Low complexity" evidence="1">
    <location>
        <begin position="199"/>
        <end position="208"/>
    </location>
</feature>
<comment type="caution">
    <text evidence="3">The sequence shown here is derived from an EMBL/GenBank/DDBJ whole genome shotgun (WGS) entry which is preliminary data.</text>
</comment>
<gene>
    <name evidence="3" type="ORF">J7I42_34440</name>
</gene>
<feature type="region of interest" description="Disordered" evidence="1">
    <location>
        <begin position="145"/>
        <end position="208"/>
    </location>
</feature>
<proteinExistence type="predicted"/>
<evidence type="ECO:0000313" key="3">
    <source>
        <dbReference type="EMBL" id="MBO9205440.1"/>
    </source>
</evidence>
<dbReference type="RefSeq" id="WP_209145009.1">
    <property type="nucleotide sequence ID" value="NZ_JAGHKO010000024.1"/>
</dbReference>